<reference evidence="1" key="1">
    <citation type="submission" date="2022-11" db="EMBL/GenBank/DDBJ databases">
        <title>Centuries of genome instability and evolution in soft-shell clam transmissible cancer (bioRxiv).</title>
        <authorList>
            <person name="Hart S.F.M."/>
            <person name="Yonemitsu M.A."/>
            <person name="Giersch R.M."/>
            <person name="Beal B.F."/>
            <person name="Arriagada G."/>
            <person name="Davis B.W."/>
            <person name="Ostrander E.A."/>
            <person name="Goff S.P."/>
            <person name="Metzger M.J."/>
        </authorList>
    </citation>
    <scope>NUCLEOTIDE SEQUENCE</scope>
    <source>
        <strain evidence="1">MELC-2E11</strain>
        <tissue evidence="1">Siphon/mantle</tissue>
    </source>
</reference>
<name>A0ABY7ENP5_MYAAR</name>
<evidence type="ECO:0000313" key="1">
    <source>
        <dbReference type="EMBL" id="WAR10238.1"/>
    </source>
</evidence>
<evidence type="ECO:0008006" key="3">
    <source>
        <dbReference type="Google" id="ProtNLM"/>
    </source>
</evidence>
<protein>
    <recommendedName>
        <fullName evidence="3">DNA-directed DNA polymerase</fullName>
    </recommendedName>
</protein>
<dbReference type="SUPFAM" id="SSF56672">
    <property type="entry name" value="DNA/RNA polymerases"/>
    <property type="match status" value="1"/>
</dbReference>
<proteinExistence type="predicted"/>
<dbReference type="InterPro" id="IPR023211">
    <property type="entry name" value="DNA_pol_palm_dom_sf"/>
</dbReference>
<dbReference type="PANTHER" id="PTHR33568:SF3">
    <property type="entry name" value="DNA-DIRECTED DNA POLYMERASE"/>
    <property type="match status" value="1"/>
</dbReference>
<dbReference type="Gene3D" id="3.90.1600.10">
    <property type="entry name" value="Palm domain of DNA polymerase"/>
    <property type="match status" value="1"/>
</dbReference>
<dbReference type="PANTHER" id="PTHR33568">
    <property type="entry name" value="DNA POLYMERASE"/>
    <property type="match status" value="1"/>
</dbReference>
<dbReference type="Proteomes" id="UP001164746">
    <property type="component" value="Chromosome 7"/>
</dbReference>
<keyword evidence="2" id="KW-1185">Reference proteome</keyword>
<dbReference type="EMBL" id="CP111018">
    <property type="protein sequence ID" value="WAR10238.1"/>
    <property type="molecule type" value="Genomic_DNA"/>
</dbReference>
<organism evidence="1 2">
    <name type="scientific">Mya arenaria</name>
    <name type="common">Soft-shell clam</name>
    <dbReference type="NCBI Taxonomy" id="6604"/>
    <lineage>
        <taxon>Eukaryota</taxon>
        <taxon>Metazoa</taxon>
        <taxon>Spiralia</taxon>
        <taxon>Lophotrochozoa</taxon>
        <taxon>Mollusca</taxon>
        <taxon>Bivalvia</taxon>
        <taxon>Autobranchia</taxon>
        <taxon>Heteroconchia</taxon>
        <taxon>Euheterodonta</taxon>
        <taxon>Imparidentia</taxon>
        <taxon>Neoheterodontei</taxon>
        <taxon>Myida</taxon>
        <taxon>Myoidea</taxon>
        <taxon>Myidae</taxon>
        <taxon>Mya</taxon>
    </lineage>
</organism>
<dbReference type="InterPro" id="IPR043502">
    <property type="entry name" value="DNA/RNA_pol_sf"/>
</dbReference>
<sequence>MFALCRTCADTHQQDPCTRTYSWRCFIGTWVTDELKKSVEMGYRVLNVYEVWHFDQISQYDAETKTGGLFTQYVNTFLKIKQEASDQEDVTGVNFVSEDMVEITWNYKEEFIETSEKTNVVIAAYTTAQARLKLYSYLDRLGSRALSADTDSIVFSTNPGEWVPSLGDYLGDLTDETHGNSIKVFVTGGVRNYAFQLVSPDKNGKTTHCKVRGITLNHKNCLDINCNTLKRMVTEDKDDIVTVTDQFKIVRDRDAARLFTTSQKKDYRLVFDKRVIKDGYMSYPYGY</sequence>
<evidence type="ECO:0000313" key="2">
    <source>
        <dbReference type="Proteomes" id="UP001164746"/>
    </source>
</evidence>
<accession>A0ABY7ENP5</accession>
<gene>
    <name evidence="1" type="ORF">MAR_035314</name>
</gene>